<feature type="compositionally biased region" description="Basic and acidic residues" evidence="1">
    <location>
        <begin position="322"/>
        <end position="340"/>
    </location>
</feature>
<accession>A0AAV5JJW4</accession>
<gene>
    <name evidence="2" type="ORF">SLEP1_g23838</name>
</gene>
<keyword evidence="3" id="KW-1185">Reference proteome</keyword>
<dbReference type="Proteomes" id="UP001054252">
    <property type="component" value="Unassembled WGS sequence"/>
</dbReference>
<feature type="region of interest" description="Disordered" evidence="1">
    <location>
        <begin position="562"/>
        <end position="585"/>
    </location>
</feature>
<evidence type="ECO:0000313" key="3">
    <source>
        <dbReference type="Proteomes" id="UP001054252"/>
    </source>
</evidence>
<dbReference type="EMBL" id="BPVZ01000037">
    <property type="protein sequence ID" value="GKV12721.1"/>
    <property type="molecule type" value="Genomic_DNA"/>
</dbReference>
<feature type="region of interest" description="Disordered" evidence="1">
    <location>
        <begin position="322"/>
        <end position="442"/>
    </location>
</feature>
<organism evidence="2 3">
    <name type="scientific">Rubroshorea leprosula</name>
    <dbReference type="NCBI Taxonomy" id="152421"/>
    <lineage>
        <taxon>Eukaryota</taxon>
        <taxon>Viridiplantae</taxon>
        <taxon>Streptophyta</taxon>
        <taxon>Embryophyta</taxon>
        <taxon>Tracheophyta</taxon>
        <taxon>Spermatophyta</taxon>
        <taxon>Magnoliopsida</taxon>
        <taxon>eudicotyledons</taxon>
        <taxon>Gunneridae</taxon>
        <taxon>Pentapetalae</taxon>
        <taxon>rosids</taxon>
        <taxon>malvids</taxon>
        <taxon>Malvales</taxon>
        <taxon>Dipterocarpaceae</taxon>
        <taxon>Rubroshorea</taxon>
    </lineage>
</organism>
<feature type="compositionally biased region" description="Basic and acidic residues" evidence="1">
    <location>
        <begin position="362"/>
        <end position="392"/>
    </location>
</feature>
<dbReference type="AlphaFoldDB" id="A0AAV5JJW4"/>
<sequence>MARSCSHGHTGGVSSVPEACNAALRSASARIGASTSMDASISVVGSVDAGMWDAGVDVATRGCGYDTYVYEDAAARWIAEDAAGLASGGVDTGAVSQLKAYIRAWFGVAPEHGWKLHRAWFELAADAVQARCETRSELGEYVVQAWWKPSCEREIVTMASKGMEASNVLEEERVRWETRGDARPKRRSRAVSLASLDVETTFEGRLADRELATGDVHEQHVTLNSEEDGGGTVEPLEGKLQSAFDTFMANMSWAVEGFQGYLASSGGRDKPRRTSSPCGGMETTRDGSDKRPKRKHGCFLCGGPHRTRECPRRDALNAIIRAGEESSHTGEVSHKVKSEPGEAEDVASISHHQWQRQGSHAAKPEESGHMGETKPEEARDVAQDAGDSRQQQDVDAETCGNLREGSRHSTQGALTRESRALVGESVTARELGGRSRGHHGTELQPRAHRGCVQRPGGIQCSVAKCEREDRHEHEHGRQQKRSRKHGCGHVGGGCRCRDTGLRLRHVRIRGRSRKVDRGRRSGPYQWRRRYRGRGVKLRTGRVETCWSSRRRLAGVRESVLARDTSARGSGQGRPRCKPCQQQTGVDQNSLEATGHEQYQKWIRTCTVPDRGLEGLFGPSPTWGFSWAL</sequence>
<feature type="region of interest" description="Disordered" evidence="1">
    <location>
        <begin position="263"/>
        <end position="306"/>
    </location>
</feature>
<evidence type="ECO:0000313" key="2">
    <source>
        <dbReference type="EMBL" id="GKV12721.1"/>
    </source>
</evidence>
<proteinExistence type="predicted"/>
<protein>
    <submittedName>
        <fullName evidence="2">Uncharacterized protein</fullName>
    </submittedName>
</protein>
<reference evidence="2 3" key="1">
    <citation type="journal article" date="2021" name="Commun. Biol.">
        <title>The genome of Shorea leprosula (Dipterocarpaceae) highlights the ecological relevance of drought in aseasonal tropical rainforests.</title>
        <authorList>
            <person name="Ng K.K.S."/>
            <person name="Kobayashi M.J."/>
            <person name="Fawcett J.A."/>
            <person name="Hatakeyama M."/>
            <person name="Paape T."/>
            <person name="Ng C.H."/>
            <person name="Ang C.C."/>
            <person name="Tnah L.H."/>
            <person name="Lee C.T."/>
            <person name="Nishiyama T."/>
            <person name="Sese J."/>
            <person name="O'Brien M.J."/>
            <person name="Copetti D."/>
            <person name="Mohd Noor M.I."/>
            <person name="Ong R.C."/>
            <person name="Putra M."/>
            <person name="Sireger I.Z."/>
            <person name="Indrioko S."/>
            <person name="Kosugi Y."/>
            <person name="Izuno A."/>
            <person name="Isagi Y."/>
            <person name="Lee S.L."/>
            <person name="Shimizu K.K."/>
        </authorList>
    </citation>
    <scope>NUCLEOTIDE SEQUENCE [LARGE SCALE GENOMIC DNA]</scope>
    <source>
        <strain evidence="2">214</strain>
    </source>
</reference>
<name>A0AAV5JJW4_9ROSI</name>
<comment type="caution">
    <text evidence="2">The sequence shown here is derived from an EMBL/GenBank/DDBJ whole genome shotgun (WGS) entry which is preliminary data.</text>
</comment>
<evidence type="ECO:0000256" key="1">
    <source>
        <dbReference type="SAM" id="MobiDB-lite"/>
    </source>
</evidence>